<evidence type="ECO:0000313" key="3">
    <source>
        <dbReference type="EMBL" id="MDE4908649.1"/>
    </source>
</evidence>
<gene>
    <name evidence="3" type="ORF">L0665_08525</name>
</gene>
<comment type="similarity">
    <text evidence="1">Belongs to the iron-sulfur cluster assembly SufBD family.</text>
</comment>
<dbReference type="AlphaFoldDB" id="A0A9Q4PWH8"/>
<dbReference type="PANTHER" id="PTHR30508:SF1">
    <property type="entry name" value="UPF0051 PROTEIN ABCI8, CHLOROPLASTIC-RELATED"/>
    <property type="match status" value="1"/>
</dbReference>
<dbReference type="InterPro" id="IPR037284">
    <property type="entry name" value="SUF_FeS_clus_asmbl_SufBD_sf"/>
</dbReference>
<dbReference type="Proteomes" id="UP001143747">
    <property type="component" value="Unassembled WGS sequence"/>
</dbReference>
<dbReference type="SUPFAM" id="SSF101960">
    <property type="entry name" value="Stabilizer of iron transporter SufD"/>
    <property type="match status" value="1"/>
</dbReference>
<comment type="caution">
    <text evidence="3">The sequence shown here is derived from an EMBL/GenBank/DDBJ whole genome shotgun (WGS) entry which is preliminary data.</text>
</comment>
<proteinExistence type="inferred from homology"/>
<sequence length="369" mass="40883">MRKAVEGFDDLSPEDKERLEQSGMVLSSENRCGSFFQSDQDVRHTSCTYEGIEMLPTAEALKKYDWLKDYYWNLVDKDKDEYTRYVADHEPRGYTIIAKKGSKNIFPLQTCLFMATDDIQTVHNIIIAEEGAELHLITGCVSSHSVGHGSHYGITEFYVGKDALISTTMIHTWGEDVTVVPRSASRVEENGTFLSNYISMKPVKRVQMYPEARLTGENSVARFSSIVLAPKGSELDLGQRAILEAKGTSAELLSRVITRGGTVITRAHIIGGAEETRGHIECKGLILEDGIIHAIPEIEGRLTNTSLSHEAAVGKIARDEIEYLMARGLNEEEATATIIRGFLDVKIQGLPESLQRQIDAAIDAAEKGF</sequence>
<dbReference type="PANTHER" id="PTHR30508">
    <property type="entry name" value="FES CLUSTER ASSEMBLY PROTEIN SUF"/>
    <property type="match status" value="1"/>
</dbReference>
<organism evidence="3 4">
    <name type="scientific">Methanogenium marinum</name>
    <dbReference type="NCBI Taxonomy" id="348610"/>
    <lineage>
        <taxon>Archaea</taxon>
        <taxon>Methanobacteriati</taxon>
        <taxon>Methanobacteriota</taxon>
        <taxon>Stenosarchaea group</taxon>
        <taxon>Methanomicrobia</taxon>
        <taxon>Methanomicrobiales</taxon>
        <taxon>Methanomicrobiaceae</taxon>
        <taxon>Methanogenium</taxon>
    </lineage>
</organism>
<dbReference type="Pfam" id="PF01458">
    <property type="entry name" value="SUFBD_core"/>
    <property type="match status" value="1"/>
</dbReference>
<dbReference type="InterPro" id="IPR000825">
    <property type="entry name" value="SUF_FeS_clus_asmbl_SufBD_core"/>
</dbReference>
<evidence type="ECO:0000256" key="1">
    <source>
        <dbReference type="ARBA" id="ARBA00043967"/>
    </source>
</evidence>
<dbReference type="InterPro" id="IPR055346">
    <property type="entry name" value="Fe-S_cluster_assembly_SufBD"/>
</dbReference>
<name>A0A9Q4PWH8_9EURY</name>
<reference evidence="3" key="1">
    <citation type="submission" date="2022-01" db="EMBL/GenBank/DDBJ databases">
        <title>Draft genome of Methanogenium marinum DSM 15558.</title>
        <authorList>
            <person name="Chen S.-C."/>
            <person name="You Y.-T."/>
        </authorList>
    </citation>
    <scope>NUCLEOTIDE SEQUENCE</scope>
    <source>
        <strain evidence="3">DSM 15558</strain>
    </source>
</reference>
<dbReference type="GO" id="GO:0016226">
    <property type="term" value="P:iron-sulfur cluster assembly"/>
    <property type="evidence" value="ECO:0007669"/>
    <property type="project" value="InterPro"/>
</dbReference>
<accession>A0A9Q4PWH8</accession>
<dbReference type="EMBL" id="JAKELO010000002">
    <property type="protein sequence ID" value="MDE4908649.1"/>
    <property type="molecule type" value="Genomic_DNA"/>
</dbReference>
<feature type="domain" description="SUF system FeS cluster assembly SufBD core" evidence="2">
    <location>
        <begin position="117"/>
        <end position="342"/>
    </location>
</feature>
<evidence type="ECO:0000313" key="4">
    <source>
        <dbReference type="Proteomes" id="UP001143747"/>
    </source>
</evidence>
<protein>
    <submittedName>
        <fullName evidence="3">SufD family Fe-S cluster assembly protein</fullName>
    </submittedName>
</protein>
<dbReference type="RefSeq" id="WP_274925269.1">
    <property type="nucleotide sequence ID" value="NZ_JAKELO010000002.1"/>
</dbReference>
<evidence type="ECO:0000259" key="2">
    <source>
        <dbReference type="Pfam" id="PF01458"/>
    </source>
</evidence>
<keyword evidence="4" id="KW-1185">Reference proteome</keyword>